<proteinExistence type="predicted"/>
<name>A0A2H1VB17_SPOFR</name>
<dbReference type="AlphaFoldDB" id="A0A2H1VB17"/>
<sequence length="78" mass="8763">MDYGDNRLLTSPALGEVRRSVRLLLTKIHPVPSPALSWSPGKPLRCPHLRKGRPLKPVGSGRRLKGFWVKHIATYGLR</sequence>
<accession>A0A2H1VB17</accession>
<dbReference type="EMBL" id="ODYU01001422">
    <property type="protein sequence ID" value="SOQ37582.1"/>
    <property type="molecule type" value="Genomic_DNA"/>
</dbReference>
<gene>
    <name evidence="1" type="ORF">SFRICE_003372</name>
</gene>
<reference evidence="1" key="1">
    <citation type="submission" date="2016-07" db="EMBL/GenBank/DDBJ databases">
        <authorList>
            <person name="Bretaudeau A."/>
        </authorList>
    </citation>
    <scope>NUCLEOTIDE SEQUENCE</scope>
    <source>
        <strain evidence="1">Rice</strain>
        <tissue evidence="1">Whole body</tissue>
    </source>
</reference>
<evidence type="ECO:0000313" key="1">
    <source>
        <dbReference type="EMBL" id="SOQ37582.1"/>
    </source>
</evidence>
<organism evidence="1">
    <name type="scientific">Spodoptera frugiperda</name>
    <name type="common">Fall armyworm</name>
    <dbReference type="NCBI Taxonomy" id="7108"/>
    <lineage>
        <taxon>Eukaryota</taxon>
        <taxon>Metazoa</taxon>
        <taxon>Ecdysozoa</taxon>
        <taxon>Arthropoda</taxon>
        <taxon>Hexapoda</taxon>
        <taxon>Insecta</taxon>
        <taxon>Pterygota</taxon>
        <taxon>Neoptera</taxon>
        <taxon>Endopterygota</taxon>
        <taxon>Lepidoptera</taxon>
        <taxon>Glossata</taxon>
        <taxon>Ditrysia</taxon>
        <taxon>Noctuoidea</taxon>
        <taxon>Noctuidae</taxon>
        <taxon>Amphipyrinae</taxon>
        <taxon>Spodoptera</taxon>
    </lineage>
</organism>
<protein>
    <submittedName>
        <fullName evidence="1">SFRICE_003372</fullName>
    </submittedName>
</protein>